<keyword evidence="1" id="KW-1133">Transmembrane helix</keyword>
<reference evidence="2 3" key="1">
    <citation type="submission" date="2017-02" db="EMBL/GenBank/DDBJ databases">
        <authorList>
            <person name="Peterson S.W."/>
        </authorList>
    </citation>
    <scope>NUCLEOTIDE SEQUENCE [LARGE SCALE GENOMIC DNA]</scope>
    <source>
        <strain evidence="2 3">S285</strain>
    </source>
</reference>
<protein>
    <recommendedName>
        <fullName evidence="4">YeeE/YedE family protein</fullName>
    </recommendedName>
</protein>
<gene>
    <name evidence="2" type="ORF">B1812_10965</name>
</gene>
<dbReference type="STRING" id="655015.B1812_10965"/>
<evidence type="ECO:0000256" key="1">
    <source>
        <dbReference type="SAM" id="Phobius"/>
    </source>
</evidence>
<sequence>MRAFVIFAAGFVFGMGLYLSGMTQPSKVQAFLDLAGRWDPSLAFVMAGALAVGFPAFSLVKGRRRTLLGDELRLPPVGKIDRALVSGSFIFGVGWGLAGVCPGPALFNVGLFDVASIIFVIAMAAGMALERFRKETPRREASGEGGPPSIVADA</sequence>
<name>A0A1W6MVG0_9HYPH</name>
<proteinExistence type="predicted"/>
<dbReference type="Proteomes" id="UP000193978">
    <property type="component" value="Chromosome"/>
</dbReference>
<dbReference type="KEGG" id="mbry:B1812_10965"/>
<evidence type="ECO:0008006" key="4">
    <source>
        <dbReference type="Google" id="ProtNLM"/>
    </source>
</evidence>
<keyword evidence="1" id="KW-0812">Transmembrane</keyword>
<evidence type="ECO:0000313" key="3">
    <source>
        <dbReference type="Proteomes" id="UP000193978"/>
    </source>
</evidence>
<feature type="transmembrane region" description="Helical" evidence="1">
    <location>
        <begin position="106"/>
        <end position="129"/>
    </location>
</feature>
<feature type="transmembrane region" description="Helical" evidence="1">
    <location>
        <begin position="41"/>
        <end position="60"/>
    </location>
</feature>
<accession>A0A1W6MVG0</accession>
<evidence type="ECO:0000313" key="2">
    <source>
        <dbReference type="EMBL" id="ARN81506.1"/>
    </source>
</evidence>
<dbReference type="InterPro" id="IPR046513">
    <property type="entry name" value="DUF6691"/>
</dbReference>
<feature type="transmembrane region" description="Helical" evidence="1">
    <location>
        <begin position="80"/>
        <end position="100"/>
    </location>
</feature>
<dbReference type="AlphaFoldDB" id="A0A1W6MVG0"/>
<keyword evidence="1" id="KW-0472">Membrane</keyword>
<dbReference type="RefSeq" id="WP_085771619.1">
    <property type="nucleotide sequence ID" value="NZ_AP027149.1"/>
</dbReference>
<organism evidence="2 3">
    <name type="scientific">Methylocystis bryophila</name>
    <dbReference type="NCBI Taxonomy" id="655015"/>
    <lineage>
        <taxon>Bacteria</taxon>
        <taxon>Pseudomonadati</taxon>
        <taxon>Pseudomonadota</taxon>
        <taxon>Alphaproteobacteria</taxon>
        <taxon>Hyphomicrobiales</taxon>
        <taxon>Methylocystaceae</taxon>
        <taxon>Methylocystis</taxon>
    </lineage>
</organism>
<dbReference type="EMBL" id="CP019948">
    <property type="protein sequence ID" value="ARN81506.1"/>
    <property type="molecule type" value="Genomic_DNA"/>
</dbReference>
<dbReference type="Pfam" id="PF20398">
    <property type="entry name" value="DUF6691"/>
    <property type="match status" value="1"/>
</dbReference>
<keyword evidence="3" id="KW-1185">Reference proteome</keyword>